<dbReference type="Gramene" id="ORUFI04G01350.1">
    <property type="protein sequence ID" value="ORUFI04G01350.1"/>
    <property type="gene ID" value="ORUFI04G01350"/>
</dbReference>
<dbReference type="Proteomes" id="UP000008022">
    <property type="component" value="Unassembled WGS sequence"/>
</dbReference>
<reference evidence="2" key="1">
    <citation type="submission" date="2013-06" db="EMBL/GenBank/DDBJ databases">
        <authorList>
            <person name="Zhao Q."/>
        </authorList>
    </citation>
    <scope>NUCLEOTIDE SEQUENCE</scope>
    <source>
        <strain evidence="2">cv. W1943</strain>
    </source>
</reference>
<proteinExistence type="predicted"/>
<accession>A0A0E0P4R5</accession>
<reference evidence="1" key="2">
    <citation type="submission" date="2015-06" db="UniProtKB">
        <authorList>
            <consortium name="EnsemblPlants"/>
        </authorList>
    </citation>
    <scope>IDENTIFICATION</scope>
</reference>
<protein>
    <submittedName>
        <fullName evidence="1">Uncharacterized protein</fullName>
    </submittedName>
</protein>
<evidence type="ECO:0000313" key="2">
    <source>
        <dbReference type="Proteomes" id="UP000008022"/>
    </source>
</evidence>
<sequence length="119" mass="13867">MNLNFHDLFIYHFYFKPFLYHPIATKQPPWALYAFQGDVHVVLNPDVKPLIKLIPRSKCRSSHPTPRRGQCSEPHYSPNFDCTPHTSFRALCNPYRSAATHGCRKTLSFLQTHTNFPTH</sequence>
<dbReference type="EnsemblPlants" id="ORUFI04G01350.1">
    <property type="protein sequence ID" value="ORUFI04G01350.1"/>
    <property type="gene ID" value="ORUFI04G01350"/>
</dbReference>
<keyword evidence="2" id="KW-1185">Reference proteome</keyword>
<name>A0A0E0P4R5_ORYRU</name>
<dbReference type="HOGENOM" id="CLU_2065341_0_0_1"/>
<dbReference type="AlphaFoldDB" id="A0A0E0P4R5"/>
<organism evidence="1 2">
    <name type="scientific">Oryza rufipogon</name>
    <name type="common">Brownbeard rice</name>
    <name type="synonym">Asian wild rice</name>
    <dbReference type="NCBI Taxonomy" id="4529"/>
    <lineage>
        <taxon>Eukaryota</taxon>
        <taxon>Viridiplantae</taxon>
        <taxon>Streptophyta</taxon>
        <taxon>Embryophyta</taxon>
        <taxon>Tracheophyta</taxon>
        <taxon>Spermatophyta</taxon>
        <taxon>Magnoliopsida</taxon>
        <taxon>Liliopsida</taxon>
        <taxon>Poales</taxon>
        <taxon>Poaceae</taxon>
        <taxon>BOP clade</taxon>
        <taxon>Oryzoideae</taxon>
        <taxon>Oryzeae</taxon>
        <taxon>Oryzinae</taxon>
        <taxon>Oryza</taxon>
    </lineage>
</organism>
<evidence type="ECO:0000313" key="1">
    <source>
        <dbReference type="EnsemblPlants" id="ORUFI04G01350.1"/>
    </source>
</evidence>